<feature type="transmembrane region" description="Helical" evidence="6">
    <location>
        <begin position="267"/>
        <end position="286"/>
    </location>
</feature>
<feature type="transmembrane region" description="Helical" evidence="6">
    <location>
        <begin position="199"/>
        <end position="221"/>
    </location>
</feature>
<feature type="transmembrane region" description="Helical" evidence="6">
    <location>
        <begin position="448"/>
        <end position="467"/>
    </location>
</feature>
<evidence type="ECO:0000256" key="2">
    <source>
        <dbReference type="ARBA" id="ARBA00022692"/>
    </source>
</evidence>
<proteinExistence type="predicted"/>
<feature type="transmembrane region" description="Helical" evidence="6">
    <location>
        <begin position="417"/>
        <end position="436"/>
    </location>
</feature>
<feature type="transmembrane region" description="Helical" evidence="6">
    <location>
        <begin position="363"/>
        <end position="382"/>
    </location>
</feature>
<dbReference type="InterPro" id="IPR004841">
    <property type="entry name" value="AA-permease/SLC12A_dom"/>
</dbReference>
<keyword evidence="9" id="KW-1185">Reference proteome</keyword>
<dbReference type="GO" id="GO:0016020">
    <property type="term" value="C:membrane"/>
    <property type="evidence" value="ECO:0007669"/>
    <property type="project" value="UniProtKB-SubCell"/>
</dbReference>
<name>A0A9N9L331_9HELO</name>
<feature type="transmembrane region" description="Helical" evidence="6">
    <location>
        <begin position="306"/>
        <end position="327"/>
    </location>
</feature>
<feature type="region of interest" description="Disordered" evidence="5">
    <location>
        <begin position="575"/>
        <end position="613"/>
    </location>
</feature>
<organism evidence="8 9">
    <name type="scientific">Hymenoscyphus fraxineus</name>
    <dbReference type="NCBI Taxonomy" id="746836"/>
    <lineage>
        <taxon>Eukaryota</taxon>
        <taxon>Fungi</taxon>
        <taxon>Dikarya</taxon>
        <taxon>Ascomycota</taxon>
        <taxon>Pezizomycotina</taxon>
        <taxon>Leotiomycetes</taxon>
        <taxon>Helotiales</taxon>
        <taxon>Helotiaceae</taxon>
        <taxon>Hymenoscyphus</taxon>
    </lineage>
</organism>
<dbReference type="Proteomes" id="UP000696280">
    <property type="component" value="Unassembled WGS sequence"/>
</dbReference>
<feature type="transmembrane region" description="Helical" evidence="6">
    <location>
        <begin position="540"/>
        <end position="561"/>
    </location>
</feature>
<feature type="transmembrane region" description="Helical" evidence="6">
    <location>
        <begin position="76"/>
        <end position="99"/>
    </location>
</feature>
<dbReference type="OrthoDB" id="3900342at2759"/>
<evidence type="ECO:0000259" key="7">
    <source>
        <dbReference type="Pfam" id="PF00324"/>
    </source>
</evidence>
<comment type="subcellular location">
    <subcellularLocation>
        <location evidence="1">Membrane</location>
        <topology evidence="1">Multi-pass membrane protein</topology>
    </subcellularLocation>
</comment>
<reference evidence="8" key="1">
    <citation type="submission" date="2021-07" db="EMBL/GenBank/DDBJ databases">
        <authorList>
            <person name="Durling M."/>
        </authorList>
    </citation>
    <scope>NUCLEOTIDE SEQUENCE</scope>
</reference>
<evidence type="ECO:0000313" key="9">
    <source>
        <dbReference type="Proteomes" id="UP000696280"/>
    </source>
</evidence>
<dbReference type="InterPro" id="IPR050524">
    <property type="entry name" value="APC_YAT"/>
</dbReference>
<sequence>MNDITLENRLSEEPSEFGRPSISDSGSDDDLPQTELRRDLKERHVNMMAFSTLVGIGLFLQSGKVIFMAGPGLATIAYLLAGSVMWCAISSLGEMSALWPIQGSIFVFPARFLDVGVGYAAGWMSWFAWVVICASEILGLAQLWDFRFDETYLRDIAHYSDDSLGWKVGQDINPAIWVLITLAAILIINCLPVKHYGQLEYIFGCTKMVFITFLIVFNVVVSAKQPVDHGGHGWTYNDPYSFGSQNMTIHNGTSDEVVIGGSTGRFLGMWTSITTVVFSMIGFEAVSISGAESEATQTIKMGTRKICLRVILLYTLSVFVVGFNVPYTDPNLRELTLNAITPGQNSAFILAAVRNNVRGFPHFFNAFFVFSAFTSGVNSLYLSSRILHALASIPEVWPSQSFFQGVRSRLERTTFGVPLRTVFVSWTFGFLAFLAAGPTPSIHLGRMARNSVASMLIVYVLICVTYLQFFQSIQKAAAGQDDAVNNAGIDPQAYNRRSRTYPYMSRGQWAKAAYGSIGCSLLVIFNGWQSFVTPFSAPDFVAAYISIPIFVLIVMTYHIRLDGWDPRGWRRSQSTATRLTYPPPRTVPRTASRSHLQKRNSKNAPPVPPKSKASEFLSTGLNFGQWIWKWIK</sequence>
<feature type="transmembrane region" description="Helical" evidence="6">
    <location>
        <begin position="47"/>
        <end position="70"/>
    </location>
</feature>
<feature type="region of interest" description="Disordered" evidence="5">
    <location>
        <begin position="1"/>
        <end position="33"/>
    </location>
</feature>
<feature type="transmembrane region" description="Helical" evidence="6">
    <location>
        <begin position="120"/>
        <end position="144"/>
    </location>
</feature>
<dbReference type="EMBL" id="CAJVRL010000087">
    <property type="protein sequence ID" value="CAG8959036.1"/>
    <property type="molecule type" value="Genomic_DNA"/>
</dbReference>
<keyword evidence="2 6" id="KW-0812">Transmembrane</keyword>
<dbReference type="Pfam" id="PF00324">
    <property type="entry name" value="AA_permease"/>
    <property type="match status" value="1"/>
</dbReference>
<accession>A0A9N9L331</accession>
<dbReference type="Gene3D" id="1.20.1740.10">
    <property type="entry name" value="Amino acid/polyamine transporter I"/>
    <property type="match status" value="1"/>
</dbReference>
<evidence type="ECO:0000313" key="8">
    <source>
        <dbReference type="EMBL" id="CAG8959036.1"/>
    </source>
</evidence>
<keyword evidence="3 6" id="KW-1133">Transmembrane helix</keyword>
<feature type="domain" description="Amino acid permease/ SLC12A" evidence="7">
    <location>
        <begin position="44"/>
        <end position="474"/>
    </location>
</feature>
<keyword evidence="4 6" id="KW-0472">Membrane</keyword>
<evidence type="ECO:0000256" key="4">
    <source>
        <dbReference type="ARBA" id="ARBA00023136"/>
    </source>
</evidence>
<gene>
    <name evidence="8" type="ORF">HYFRA_00012197</name>
</gene>
<evidence type="ECO:0000256" key="3">
    <source>
        <dbReference type="ARBA" id="ARBA00022989"/>
    </source>
</evidence>
<feature type="transmembrane region" description="Helical" evidence="6">
    <location>
        <begin position="174"/>
        <end position="192"/>
    </location>
</feature>
<evidence type="ECO:0000256" key="1">
    <source>
        <dbReference type="ARBA" id="ARBA00004141"/>
    </source>
</evidence>
<comment type="caution">
    <text evidence="8">The sequence shown here is derived from an EMBL/GenBank/DDBJ whole genome shotgun (WGS) entry which is preliminary data.</text>
</comment>
<protein>
    <recommendedName>
        <fullName evidence="7">Amino acid permease/ SLC12A domain-containing protein</fullName>
    </recommendedName>
</protein>
<dbReference type="GO" id="GO:0015171">
    <property type="term" value="F:amino acid transmembrane transporter activity"/>
    <property type="evidence" value="ECO:0007669"/>
    <property type="project" value="TreeGrafter"/>
</dbReference>
<dbReference type="AlphaFoldDB" id="A0A9N9L331"/>
<dbReference type="PANTHER" id="PTHR43341:SF35">
    <property type="entry name" value="ACID TRANSPORTER, PUTATIVE-RELATED"/>
    <property type="match status" value="1"/>
</dbReference>
<evidence type="ECO:0000256" key="6">
    <source>
        <dbReference type="SAM" id="Phobius"/>
    </source>
</evidence>
<dbReference type="PANTHER" id="PTHR43341">
    <property type="entry name" value="AMINO ACID PERMEASE"/>
    <property type="match status" value="1"/>
</dbReference>
<feature type="transmembrane region" description="Helical" evidence="6">
    <location>
        <begin position="509"/>
        <end position="528"/>
    </location>
</feature>
<evidence type="ECO:0000256" key="5">
    <source>
        <dbReference type="SAM" id="MobiDB-lite"/>
    </source>
</evidence>